<reference evidence="15" key="1">
    <citation type="submission" date="2024-06" db="EMBL/GenBank/DDBJ databases">
        <authorList>
            <person name="Ryan C."/>
        </authorList>
    </citation>
    <scope>NUCLEOTIDE SEQUENCE [LARGE SCALE GENOMIC DNA]</scope>
</reference>
<evidence type="ECO:0000256" key="1">
    <source>
        <dbReference type="ARBA" id="ARBA00004370"/>
    </source>
</evidence>
<proteinExistence type="inferred from homology"/>
<dbReference type="InterPro" id="IPR017972">
    <property type="entry name" value="Cyt_P450_CS"/>
</dbReference>
<accession>A0ABC8Z759</accession>
<evidence type="ECO:0000256" key="2">
    <source>
        <dbReference type="ARBA" id="ARBA00010617"/>
    </source>
</evidence>
<evidence type="ECO:0000256" key="4">
    <source>
        <dbReference type="ARBA" id="ARBA00022692"/>
    </source>
</evidence>
<comment type="subcellular location">
    <subcellularLocation>
        <location evidence="1">Membrane</location>
    </subcellularLocation>
</comment>
<keyword evidence="3 11" id="KW-0349">Heme</keyword>
<keyword evidence="5 11" id="KW-0479">Metal-binding</keyword>
<keyword evidence="15" id="KW-1185">Reference proteome</keyword>
<dbReference type="Proteomes" id="UP001497457">
    <property type="component" value="Chromosome 18b"/>
</dbReference>
<keyword evidence="10 13" id="KW-0472">Membrane</keyword>
<keyword evidence="9 12" id="KW-0503">Monooxygenase</keyword>
<feature type="transmembrane region" description="Helical" evidence="13">
    <location>
        <begin position="12"/>
        <end position="34"/>
    </location>
</feature>
<dbReference type="InterPro" id="IPR050665">
    <property type="entry name" value="Cytochrome_P450_Monooxygen"/>
</dbReference>
<dbReference type="EMBL" id="OZ075128">
    <property type="protein sequence ID" value="CAL4955921.1"/>
    <property type="molecule type" value="Genomic_DNA"/>
</dbReference>
<evidence type="ECO:0000256" key="3">
    <source>
        <dbReference type="ARBA" id="ARBA00022617"/>
    </source>
</evidence>
<dbReference type="GO" id="GO:0006629">
    <property type="term" value="P:lipid metabolic process"/>
    <property type="evidence" value="ECO:0007669"/>
    <property type="project" value="UniProtKB-ARBA"/>
</dbReference>
<evidence type="ECO:0000313" key="14">
    <source>
        <dbReference type="EMBL" id="CAL4955921.1"/>
    </source>
</evidence>
<dbReference type="PANTHER" id="PTHR24282">
    <property type="entry name" value="CYTOCHROME P450 FAMILY MEMBER"/>
    <property type="match status" value="1"/>
</dbReference>
<dbReference type="InterPro" id="IPR001128">
    <property type="entry name" value="Cyt_P450"/>
</dbReference>
<dbReference type="PRINTS" id="PR00385">
    <property type="entry name" value="P450"/>
</dbReference>
<evidence type="ECO:0008006" key="16">
    <source>
        <dbReference type="Google" id="ProtNLM"/>
    </source>
</evidence>
<feature type="binding site" description="axial binding residue" evidence="11">
    <location>
        <position position="470"/>
    </location>
    <ligand>
        <name>heme</name>
        <dbReference type="ChEBI" id="CHEBI:30413"/>
    </ligand>
    <ligandPart>
        <name>Fe</name>
        <dbReference type="ChEBI" id="CHEBI:18248"/>
    </ligandPart>
</feature>
<keyword evidence="6 13" id="KW-1133">Transmembrane helix</keyword>
<keyword evidence="8 11" id="KW-0408">Iron</keyword>
<dbReference type="GO" id="GO:0046872">
    <property type="term" value="F:metal ion binding"/>
    <property type="evidence" value="ECO:0007669"/>
    <property type="project" value="UniProtKB-KW"/>
</dbReference>
<keyword evidence="7 12" id="KW-0560">Oxidoreductase</keyword>
<evidence type="ECO:0000256" key="9">
    <source>
        <dbReference type="ARBA" id="ARBA00023033"/>
    </source>
</evidence>
<sequence length="522" mass="59332">MKAMAIGSLLELLYVLGGLVALWLTWRVLEWAWLSPRRLGRALRAQGLRGTDYRFPSGDLAEEARLLAAERTKPMPLLSHGISSRVEPLVYSTVKEHGKISMVWAGPTPRVILSDPKLVREVMSNKFGHFKKPKLPANFIKMIADGLSNHEGDKWVVHRKIINHAFHLEKLKKMLPAFTTCTSELIKRWEDSMASSKVREIDVWPELQDLTGDAISRAAFGSSLSEGRRIFRIQSEQVQLASHMTNLYIPGYTYLPTKLNRRIQANAREVEALLKGIITKKERAMKNGHADDSDLLGVLMQSNIKESKDSGSSKPMMTMDDIMGELKLFYFAGMETTSVLLTWTLVMLSKYPEWQDRAREEVLHVFGKNQPDLDGTHQLKIVTMVLYEVLRLYPPITLLERETYKEMELGGIKYPPRVRLLLPVVTIHHDPDIWGEDVDEFKPERFAEGISKASKEAPAFFPFGWGPRICIGQNFALFEAKIALSMILQHFSFELSPSYTHAPFPVSTLQPDHGAQIMLQRI</sequence>
<dbReference type="GO" id="GO:0004497">
    <property type="term" value="F:monooxygenase activity"/>
    <property type="evidence" value="ECO:0007669"/>
    <property type="project" value="UniProtKB-KW"/>
</dbReference>
<comment type="similarity">
    <text evidence="2 12">Belongs to the cytochrome P450 family.</text>
</comment>
<dbReference type="AlphaFoldDB" id="A0ABC8Z759"/>
<dbReference type="InterPro" id="IPR002401">
    <property type="entry name" value="Cyt_P450_E_grp-I"/>
</dbReference>
<dbReference type="PROSITE" id="PS00086">
    <property type="entry name" value="CYTOCHROME_P450"/>
    <property type="match status" value="1"/>
</dbReference>
<gene>
    <name evidence="14" type="ORF">URODEC1_LOCUS41729</name>
</gene>
<evidence type="ECO:0000256" key="7">
    <source>
        <dbReference type="ARBA" id="ARBA00023002"/>
    </source>
</evidence>
<dbReference type="InterPro" id="IPR036396">
    <property type="entry name" value="Cyt_P450_sf"/>
</dbReference>
<dbReference type="Pfam" id="PF00067">
    <property type="entry name" value="p450"/>
    <property type="match status" value="1"/>
</dbReference>
<evidence type="ECO:0000256" key="5">
    <source>
        <dbReference type="ARBA" id="ARBA00022723"/>
    </source>
</evidence>
<reference evidence="14 15" key="2">
    <citation type="submission" date="2024-10" db="EMBL/GenBank/DDBJ databases">
        <authorList>
            <person name="Ryan C."/>
        </authorList>
    </citation>
    <scope>NUCLEOTIDE SEQUENCE [LARGE SCALE GENOMIC DNA]</scope>
</reference>
<protein>
    <recommendedName>
        <fullName evidence="16">Cytochrome P450</fullName>
    </recommendedName>
</protein>
<evidence type="ECO:0000256" key="10">
    <source>
        <dbReference type="ARBA" id="ARBA00023136"/>
    </source>
</evidence>
<dbReference type="SUPFAM" id="SSF48264">
    <property type="entry name" value="Cytochrome P450"/>
    <property type="match status" value="1"/>
</dbReference>
<dbReference type="PRINTS" id="PR00463">
    <property type="entry name" value="EP450I"/>
</dbReference>
<evidence type="ECO:0000256" key="11">
    <source>
        <dbReference type="PIRSR" id="PIRSR602401-1"/>
    </source>
</evidence>
<keyword evidence="4 13" id="KW-0812">Transmembrane</keyword>
<name>A0ABC8Z759_9POAL</name>
<evidence type="ECO:0000256" key="8">
    <source>
        <dbReference type="ARBA" id="ARBA00023004"/>
    </source>
</evidence>
<organism evidence="14 15">
    <name type="scientific">Urochloa decumbens</name>
    <dbReference type="NCBI Taxonomy" id="240449"/>
    <lineage>
        <taxon>Eukaryota</taxon>
        <taxon>Viridiplantae</taxon>
        <taxon>Streptophyta</taxon>
        <taxon>Embryophyta</taxon>
        <taxon>Tracheophyta</taxon>
        <taxon>Spermatophyta</taxon>
        <taxon>Magnoliopsida</taxon>
        <taxon>Liliopsida</taxon>
        <taxon>Poales</taxon>
        <taxon>Poaceae</taxon>
        <taxon>PACMAD clade</taxon>
        <taxon>Panicoideae</taxon>
        <taxon>Panicodae</taxon>
        <taxon>Paniceae</taxon>
        <taxon>Melinidinae</taxon>
        <taxon>Urochloa</taxon>
    </lineage>
</organism>
<dbReference type="PANTHER" id="PTHR24282:SF127">
    <property type="entry name" value="CYTOCHROME P450 72A15"/>
    <property type="match status" value="1"/>
</dbReference>
<evidence type="ECO:0000313" key="15">
    <source>
        <dbReference type="Proteomes" id="UP001497457"/>
    </source>
</evidence>
<dbReference type="Gene3D" id="1.10.630.10">
    <property type="entry name" value="Cytochrome P450"/>
    <property type="match status" value="1"/>
</dbReference>
<dbReference type="GO" id="GO:0016020">
    <property type="term" value="C:membrane"/>
    <property type="evidence" value="ECO:0007669"/>
    <property type="project" value="UniProtKB-SubCell"/>
</dbReference>
<evidence type="ECO:0000256" key="6">
    <source>
        <dbReference type="ARBA" id="ARBA00022989"/>
    </source>
</evidence>
<comment type="cofactor">
    <cofactor evidence="11">
        <name>heme</name>
        <dbReference type="ChEBI" id="CHEBI:30413"/>
    </cofactor>
</comment>
<evidence type="ECO:0000256" key="12">
    <source>
        <dbReference type="RuleBase" id="RU000461"/>
    </source>
</evidence>
<evidence type="ECO:0000256" key="13">
    <source>
        <dbReference type="SAM" id="Phobius"/>
    </source>
</evidence>